<feature type="domain" description="IF140/IFT172/WDR19 TPR" evidence="10">
    <location>
        <begin position="1083"/>
        <end position="1275"/>
    </location>
</feature>
<comment type="subcellular location">
    <subcellularLocation>
        <location evidence="1">Cell projection</location>
        <location evidence="1">Cilium</location>
    </subcellularLocation>
</comment>
<accession>A0A7S0YIK8</accession>
<feature type="domain" description="IFT80/172/WDR35 TPR" evidence="9">
    <location>
        <begin position="672"/>
        <end position="806"/>
    </location>
</feature>
<dbReference type="GO" id="GO:0005930">
    <property type="term" value="C:axoneme"/>
    <property type="evidence" value="ECO:0007669"/>
    <property type="project" value="TreeGrafter"/>
</dbReference>
<dbReference type="InterPro" id="IPR056157">
    <property type="entry name" value="TPR_IFT80_172_dom"/>
</dbReference>
<dbReference type="Pfam" id="PF24762">
    <property type="entry name" value="TPR_IF140-IFT172"/>
    <property type="match status" value="1"/>
</dbReference>
<dbReference type="SUPFAM" id="SSF50978">
    <property type="entry name" value="WD40 repeat-like"/>
    <property type="match status" value="1"/>
</dbReference>
<keyword evidence="5" id="KW-0802">TPR repeat</keyword>
<dbReference type="Pfam" id="PF00400">
    <property type="entry name" value="WD40"/>
    <property type="match status" value="1"/>
</dbReference>
<keyword evidence="3" id="KW-0853">WD repeat</keyword>
<protein>
    <recommendedName>
        <fullName evidence="12">Intraflagellar transport protein</fullName>
    </recommendedName>
</protein>
<organism evidence="11">
    <name type="scientific">Polytomella parva</name>
    <dbReference type="NCBI Taxonomy" id="51329"/>
    <lineage>
        <taxon>Eukaryota</taxon>
        <taxon>Viridiplantae</taxon>
        <taxon>Chlorophyta</taxon>
        <taxon>core chlorophytes</taxon>
        <taxon>Chlorophyceae</taxon>
        <taxon>CS clade</taxon>
        <taxon>Chlamydomonadales</taxon>
        <taxon>Chlamydomonadaceae</taxon>
        <taxon>Polytomella</taxon>
    </lineage>
</organism>
<dbReference type="SUPFAM" id="SSF50969">
    <property type="entry name" value="YVTN repeat-like/Quinoprotein amine dehydrogenase"/>
    <property type="match status" value="1"/>
</dbReference>
<dbReference type="FunFam" id="1.25.40.470:FF:000012">
    <property type="entry name" value="intraflagellar transport protein 172 homolog"/>
    <property type="match status" value="1"/>
</dbReference>
<dbReference type="EMBL" id="HBFM01020708">
    <property type="protein sequence ID" value="CAD8778099.1"/>
    <property type="molecule type" value="Transcribed_RNA"/>
</dbReference>
<dbReference type="InterPro" id="IPR056168">
    <property type="entry name" value="TPR_IF140/IFT172/WDR19"/>
</dbReference>
<dbReference type="GO" id="GO:0042073">
    <property type="term" value="P:intraciliary transport"/>
    <property type="evidence" value="ECO:0007669"/>
    <property type="project" value="TreeGrafter"/>
</dbReference>
<proteinExistence type="inferred from homology"/>
<dbReference type="InterPro" id="IPR001680">
    <property type="entry name" value="WD40_rpt"/>
</dbReference>
<dbReference type="Pfam" id="PF23387">
    <property type="entry name" value="TPR_IFT80_172"/>
    <property type="match status" value="1"/>
</dbReference>
<keyword evidence="6" id="KW-0969">Cilium</keyword>
<keyword evidence="4" id="KW-0677">Repeat</keyword>
<gene>
    <name evidence="11" type="ORF">PPAR00522_LOCUS13471</name>
</gene>
<evidence type="ECO:0000256" key="2">
    <source>
        <dbReference type="ARBA" id="ARBA00022473"/>
    </source>
</evidence>
<evidence type="ECO:0008006" key="12">
    <source>
        <dbReference type="Google" id="ProtNLM"/>
    </source>
</evidence>
<evidence type="ECO:0000256" key="5">
    <source>
        <dbReference type="ARBA" id="ARBA00022803"/>
    </source>
</evidence>
<evidence type="ECO:0000256" key="1">
    <source>
        <dbReference type="ARBA" id="ARBA00004138"/>
    </source>
</evidence>
<dbReference type="GO" id="GO:0036064">
    <property type="term" value="C:ciliary basal body"/>
    <property type="evidence" value="ECO:0007669"/>
    <property type="project" value="TreeGrafter"/>
</dbReference>
<evidence type="ECO:0000256" key="3">
    <source>
        <dbReference type="ARBA" id="ARBA00022574"/>
    </source>
</evidence>
<evidence type="ECO:0000256" key="8">
    <source>
        <dbReference type="ARBA" id="ARBA00038130"/>
    </source>
</evidence>
<dbReference type="Gene3D" id="1.25.40.470">
    <property type="match status" value="2"/>
</dbReference>
<evidence type="ECO:0000313" key="11">
    <source>
        <dbReference type="EMBL" id="CAD8778099.1"/>
    </source>
</evidence>
<evidence type="ECO:0000259" key="10">
    <source>
        <dbReference type="Pfam" id="PF24762"/>
    </source>
</evidence>
<evidence type="ECO:0000256" key="7">
    <source>
        <dbReference type="ARBA" id="ARBA00023273"/>
    </source>
</evidence>
<evidence type="ECO:0000256" key="6">
    <source>
        <dbReference type="ARBA" id="ARBA00023069"/>
    </source>
</evidence>
<evidence type="ECO:0000259" key="9">
    <source>
        <dbReference type="Pfam" id="PF23387"/>
    </source>
</evidence>
<dbReference type="InterPro" id="IPR015943">
    <property type="entry name" value="WD40/YVTN_repeat-like_dom_sf"/>
</dbReference>
<keyword evidence="7" id="KW-0966">Cell projection</keyword>
<sequence length="1861" mass="204587">MQLRYMKSVLPPSDNLQKVTALTWSPNNARLAVATTDRIVYMFDEQGERKDKFKAKPADPNGPSTFVVKSMAFSPDSTKLALAQSDNMVFVYKLVDDTGAEKKSICNKFLHSHATTTVVWPRDRPNELVFGTADGKIRLATIKSKGRNVWSLYEHAQGSYVVALSCNITNSGGSGNIVGGLSSSVSSQGLISGHADGSIYKYMFPLEEGGAGTVLQIVIHPCVPYALSWGQSIAAAGNDNKVVFYDANGREIRTFDYGAEDGAREFTSAAFNPSGDTVAVGSFNRFYTFSYSMKQADWEEVGVKQIENFYTVSSVAWKPDGSKLVVGGLTGVTDMYDACVRRHMYKGKFEFTHVSRSAVIVKTLQTGARTVLKSVYGLEIIRINVYQERYLVARTSSTLLLGNLETCKLSEVSWDRIEGGEKFHFENERVCLVHAAGELHIIEYGRNEVLGTCRTEHMSPYLVSVAVHEKRGLSPDSKKLAYLIDLQTIRIQDLLMTSGSPMMMPSAATSSSINHDTRIDWLALNPRGTHLLFRDRQRHLHLVAMATQSKSTLLTHCSFAQWVPGSDVVVAQSRNNLCVWYSIAKPENVTMFPIKGEIVEIETGNAVGGGAGGAGGGGHRTEVIVDEGISTVSYALDEVLIFFGAALEDQDYEKAADTLSELELTPETETQWQQLADAAEKSGFLSIAERCYAALGDIARTRFLHRMSKMASAAAAESGSGSGSDSFAVRSQLALLQRQWPVAENLLLAQGKVDEVIVMYQDHQRWEDAVRVAEQNRHPEAAALKSRFFRWLLETGQEEKAAAVKEEEEDYLAAINLYLKGGMPGRAAQVVMRTPAHSWDMSLLESILAALAKAELFERAGELYEMLNRFPDALVSYKRGHAYRKAIDLARREDPSQVRVLEELWGDWLVVQKQMDAAINHFIESYAPLKAIKAAMECRQFTKAAGIIDALDNPADAIPFYRRIAQHYESTSSLEEAERYYVKCGGARDAVEMYSRAGKWDAAQRVARGHLTEAEMRQLYRTKGAEFEDAHKFKEAEKAYLAAGGEDVDRAIAMYRKARMYDHTLRLVQMYRKDKLSEEHLLVAQQLEAEGSLRDAEKHFAEGKDWKSAVQMYRQHVMWEDALRVARVYGGPTATKQVAYAWALSVGGGDEGAALLKRIGLIEQAIDYAIESGAFAQAFDLARSGLKSKLPEAHLKYAMFLEDEGRFAEAEVEFVAADKAKEAVDMYIHNQDWAAALRVAEQNDPSSLQDVFVAQARTCLERKQLPQAEALFLRAKRPELALKMYRDARLLGDALRVAEDYLPSKASEIQMELQQMQQQQMQQGGGGGGGGMGGGLLLGGGGSAATSNGSFASSAAPSTSTTATAFMGGTDGVIAKAKGFERAHDYARAIEAYLSLGPSDSPNLDLLERVWEQAASLAINFQRHRMVDVVNMVSGRLQEIRRHQAAAELHESIDDVQGAIRAYCAGGLFPAARQLAGNNPTFLRFIEERQGKYQADGGGVGGVGGGGGTGMGGGGGAGMGGGTGTGGGSQQQAIEMYAQRDDWDRVHELAAMQGTDVAGQYSVRHAERLFKQGNYLGAAQALQRHGLPPVATSAQLNFFRDLSAAILGATITERNPDAEAAARDYLYRLVMQLRNNPGAAQKYKVELELFQKHYYACHFLSNGSLAKNRGLKTLAAMCYTSALRSVGVIPADRAFFEAGMAWKEAGRLSMAFVMLNRFLDLNDAMEDPDSSAAMIENSDFQDTDVPFDFHIPERPHVPDRAREDARNLVLEISMDGSTDQSLSTWMCEQCGKPTFEANLTCHCCKSVYEPCSISGYPVAKFDKVVFSANGPEIVSIRERWNEWVETFRMEPVTGGPAAPIY</sequence>
<dbReference type="PANTHER" id="PTHR15722:SF2">
    <property type="entry name" value="INTRAFLAGELLAR TRANSPORT PROTEIN 172 HOMOLOG"/>
    <property type="match status" value="1"/>
</dbReference>
<keyword evidence="2" id="KW-0217">Developmental protein</keyword>
<evidence type="ECO:0000256" key="4">
    <source>
        <dbReference type="ARBA" id="ARBA00022737"/>
    </source>
</evidence>
<dbReference type="SMART" id="SM00320">
    <property type="entry name" value="WD40"/>
    <property type="match status" value="7"/>
</dbReference>
<dbReference type="Gene3D" id="2.130.10.10">
    <property type="entry name" value="YVTN repeat-like/Quinoprotein amine dehydrogenase"/>
    <property type="match status" value="2"/>
</dbReference>
<dbReference type="InterPro" id="IPR036322">
    <property type="entry name" value="WD40_repeat_dom_sf"/>
</dbReference>
<comment type="similarity">
    <text evidence="8">Belongs to the IFT172 family.</text>
</comment>
<name>A0A7S0YIK8_9CHLO</name>
<dbReference type="GO" id="GO:0030992">
    <property type="term" value="C:intraciliary transport particle B"/>
    <property type="evidence" value="ECO:0007669"/>
    <property type="project" value="TreeGrafter"/>
</dbReference>
<dbReference type="PANTHER" id="PTHR15722">
    <property type="entry name" value="IFT140/172-RELATED"/>
    <property type="match status" value="1"/>
</dbReference>
<reference evidence="11" key="1">
    <citation type="submission" date="2021-01" db="EMBL/GenBank/DDBJ databases">
        <authorList>
            <person name="Corre E."/>
            <person name="Pelletier E."/>
            <person name="Niang G."/>
            <person name="Scheremetjew M."/>
            <person name="Finn R."/>
            <person name="Kale V."/>
            <person name="Holt S."/>
            <person name="Cochrane G."/>
            <person name="Meng A."/>
            <person name="Brown T."/>
            <person name="Cohen L."/>
        </authorList>
    </citation>
    <scope>NUCLEOTIDE SEQUENCE</scope>
    <source>
        <strain evidence="11">SAG 63-3</strain>
    </source>
</reference>
<dbReference type="InterPro" id="IPR011044">
    <property type="entry name" value="Quino_amine_DH_bsu"/>
</dbReference>